<gene>
    <name evidence="8" type="ORF">DI556_12960</name>
</gene>
<keyword evidence="4 5" id="KW-0808">Transferase</keyword>
<dbReference type="GO" id="GO:0009116">
    <property type="term" value="P:nucleoside metabolic process"/>
    <property type="evidence" value="ECO:0007669"/>
    <property type="project" value="InterPro"/>
</dbReference>
<feature type="binding site" evidence="6">
    <location>
        <position position="235"/>
    </location>
    <ligand>
        <name>a purine D-ribonucleoside</name>
        <dbReference type="ChEBI" id="CHEBI:142355"/>
    </ligand>
</feature>
<dbReference type="PANTHER" id="PTHR11904">
    <property type="entry name" value="METHYLTHIOADENOSINE/PURINE NUCLEOSIDE PHOSPHORYLASE"/>
    <property type="match status" value="1"/>
</dbReference>
<feature type="binding site" evidence="6">
    <location>
        <position position="61"/>
    </location>
    <ligand>
        <name>phosphate</name>
        <dbReference type="ChEBI" id="CHEBI:43474"/>
    </ligand>
</feature>
<feature type="binding site" evidence="6">
    <location>
        <position position="30"/>
    </location>
    <ligand>
        <name>phosphate</name>
        <dbReference type="ChEBI" id="CHEBI:43474"/>
    </ligand>
</feature>
<keyword evidence="3 5" id="KW-0328">Glycosyltransferase</keyword>
<dbReference type="Pfam" id="PF01048">
    <property type="entry name" value="PNP_UDP_1"/>
    <property type="match status" value="1"/>
</dbReference>
<dbReference type="Gene3D" id="3.40.50.1580">
    <property type="entry name" value="Nucleoside phosphorylase domain"/>
    <property type="match status" value="1"/>
</dbReference>
<dbReference type="InterPro" id="IPR035994">
    <property type="entry name" value="Nucleoside_phosphorylase_sf"/>
</dbReference>
<dbReference type="SUPFAM" id="SSF53167">
    <property type="entry name" value="Purine and uridine phosphorylases"/>
    <property type="match status" value="1"/>
</dbReference>
<protein>
    <recommendedName>
        <fullName evidence="5">Purine nucleoside phosphorylase</fullName>
        <ecNumber evidence="5">2.4.2.1</ecNumber>
    </recommendedName>
    <alternativeName>
        <fullName evidence="5">Inosine-guanosine phosphorylase</fullName>
    </alternativeName>
</protein>
<dbReference type="EC" id="2.4.2.1" evidence="5"/>
<dbReference type="AlphaFoldDB" id="A0A2W5N920"/>
<evidence type="ECO:0000256" key="1">
    <source>
        <dbReference type="ARBA" id="ARBA00005058"/>
    </source>
</evidence>
<dbReference type="NCBIfam" id="TIGR01697">
    <property type="entry name" value="PNPH-PUNA-XAPA"/>
    <property type="match status" value="1"/>
</dbReference>
<evidence type="ECO:0000256" key="4">
    <source>
        <dbReference type="ARBA" id="ARBA00022679"/>
    </source>
</evidence>
<feature type="binding site" evidence="6">
    <location>
        <position position="212"/>
    </location>
    <ligand>
        <name>phosphate</name>
        <dbReference type="ChEBI" id="CHEBI:43474"/>
    </ligand>
</feature>
<evidence type="ECO:0000259" key="7">
    <source>
        <dbReference type="Pfam" id="PF01048"/>
    </source>
</evidence>
<proteinExistence type="inferred from homology"/>
<comment type="caution">
    <text evidence="8">The sequence shown here is derived from an EMBL/GenBank/DDBJ whole genome shotgun (WGS) entry which is preliminary data.</text>
</comment>
<dbReference type="PIRSF" id="PIRSF000477">
    <property type="entry name" value="PurNPase"/>
    <property type="match status" value="1"/>
</dbReference>
<accession>A0A2W5N920</accession>
<evidence type="ECO:0000256" key="3">
    <source>
        <dbReference type="ARBA" id="ARBA00022676"/>
    </source>
</evidence>
<evidence type="ECO:0000256" key="5">
    <source>
        <dbReference type="PIRNR" id="PIRNR000477"/>
    </source>
</evidence>
<dbReference type="GO" id="GO:0004731">
    <property type="term" value="F:purine-nucleoside phosphorylase activity"/>
    <property type="evidence" value="ECO:0007669"/>
    <property type="project" value="UniProtKB-EC"/>
</dbReference>
<evidence type="ECO:0000256" key="6">
    <source>
        <dbReference type="PIRSR" id="PIRSR000477-2"/>
    </source>
</evidence>
<feature type="domain" description="Nucleoside phosphorylase" evidence="7">
    <location>
        <begin position="24"/>
        <end position="266"/>
    </location>
</feature>
<dbReference type="GO" id="GO:0005737">
    <property type="term" value="C:cytoplasm"/>
    <property type="evidence" value="ECO:0007669"/>
    <property type="project" value="TreeGrafter"/>
</dbReference>
<dbReference type="InterPro" id="IPR011268">
    <property type="entry name" value="Purine_phosphorylase"/>
</dbReference>
<feature type="binding site" evidence="6">
    <location>
        <begin position="81"/>
        <end position="83"/>
    </location>
    <ligand>
        <name>phosphate</name>
        <dbReference type="ChEBI" id="CHEBI:43474"/>
    </ligand>
</feature>
<evidence type="ECO:0000256" key="2">
    <source>
        <dbReference type="ARBA" id="ARBA00006751"/>
    </source>
</evidence>
<dbReference type="EMBL" id="QFPW01000009">
    <property type="protein sequence ID" value="PZQ49048.1"/>
    <property type="molecule type" value="Genomic_DNA"/>
</dbReference>
<dbReference type="Proteomes" id="UP000249185">
    <property type="component" value="Unassembled WGS sequence"/>
</dbReference>
<comment type="function">
    <text evidence="5">The purine nucleoside phosphorylases catalyze the phosphorolytic breakdown of the N-glycosidic bond in the beta-(deoxy)ribonucleoside molecules, with the formation of the corresponding free purine bases and pentose-1-phosphate.</text>
</comment>
<dbReference type="CDD" id="cd09009">
    <property type="entry name" value="PNP-EcPNPII_like"/>
    <property type="match status" value="1"/>
</dbReference>
<feature type="binding site" evidence="6">
    <location>
        <position position="113"/>
    </location>
    <ligand>
        <name>phosphate</name>
        <dbReference type="ChEBI" id="CHEBI:43474"/>
    </ligand>
</feature>
<feature type="binding site" evidence="6">
    <location>
        <position position="193"/>
    </location>
    <ligand>
        <name>a purine D-ribonucleoside</name>
        <dbReference type="ChEBI" id="CHEBI:142355"/>
    </ligand>
</feature>
<comment type="pathway">
    <text evidence="1 5">Purine metabolism; purine nucleoside salvage.</text>
</comment>
<dbReference type="PANTHER" id="PTHR11904:SF9">
    <property type="entry name" value="PURINE NUCLEOSIDE PHOSPHORYLASE-RELATED"/>
    <property type="match status" value="1"/>
</dbReference>
<dbReference type="UniPathway" id="UPA00606"/>
<dbReference type="InterPro" id="IPR000845">
    <property type="entry name" value="Nucleoside_phosphorylase_d"/>
</dbReference>
<evidence type="ECO:0000313" key="8">
    <source>
        <dbReference type="EMBL" id="PZQ49048.1"/>
    </source>
</evidence>
<name>A0A2W5N920_RHOSU</name>
<sequence>MTQAERVERARSSIARRVGAPVELGVILGSGLGDLAAAVEDAVTIPYAEIAGMPVSTAPGHAGQLVIGALFGRRVALMRGRLHLYEGWPARDIALPVYLMRALGAETLVVTNAAGALSPEFRPGEVMLIEDHLNLTGANPLIGPYEPALGLRFPDMSRAYAPEARETAARAAEAAGLPLRRGIYAGIAGPSLETSAERRWLRSTGADAVGMSTVLEVIAANHAGMKVLGLSAITNAATGGPEQMPDTIEEVLAHAAIAGRAIERILGITFATL</sequence>
<comment type="similarity">
    <text evidence="2 5">Belongs to the PNP/MTAP phosphorylase family.</text>
</comment>
<dbReference type="NCBIfam" id="NF006054">
    <property type="entry name" value="PRK08202.1"/>
    <property type="match status" value="1"/>
</dbReference>
<evidence type="ECO:0000313" key="9">
    <source>
        <dbReference type="Proteomes" id="UP000249185"/>
    </source>
</evidence>
<reference evidence="8 9" key="1">
    <citation type="submission" date="2017-08" db="EMBL/GenBank/DDBJ databases">
        <title>Infants hospitalized years apart are colonized by the same room-sourced microbial strains.</title>
        <authorList>
            <person name="Brooks B."/>
            <person name="Olm M.R."/>
            <person name="Firek B.A."/>
            <person name="Baker R."/>
            <person name="Thomas B.C."/>
            <person name="Morowitz M.J."/>
            <person name="Banfield J.F."/>
        </authorList>
    </citation>
    <scope>NUCLEOTIDE SEQUENCE [LARGE SCALE GENOMIC DNA]</scope>
    <source>
        <strain evidence="8">S2_005_002_R2_34</strain>
    </source>
</reference>
<organism evidence="8 9">
    <name type="scientific">Rhodovulum sulfidophilum</name>
    <name type="common">Rhodobacter sulfidophilus</name>
    <dbReference type="NCBI Taxonomy" id="35806"/>
    <lineage>
        <taxon>Bacteria</taxon>
        <taxon>Pseudomonadati</taxon>
        <taxon>Pseudomonadota</taxon>
        <taxon>Alphaproteobacteria</taxon>
        <taxon>Rhodobacterales</taxon>
        <taxon>Paracoccaceae</taxon>
        <taxon>Rhodovulum</taxon>
    </lineage>
</organism>